<dbReference type="InterPro" id="IPR032675">
    <property type="entry name" value="LRR_dom_sf"/>
</dbReference>
<protein>
    <recommendedName>
        <fullName evidence="10">Leucine-rich repeat-containing N-terminal plant-type domain-containing protein</fullName>
    </recommendedName>
</protein>
<evidence type="ECO:0000256" key="5">
    <source>
        <dbReference type="ARBA" id="ARBA00022737"/>
    </source>
</evidence>
<comment type="caution">
    <text evidence="11">The sequence shown here is derived from an EMBL/GenBank/DDBJ whole genome shotgun (WGS) entry which is preliminary data.</text>
</comment>
<dbReference type="PANTHER" id="PTHR47986">
    <property type="entry name" value="OSJNBA0070M12.3 PROTEIN"/>
    <property type="match status" value="1"/>
</dbReference>
<dbReference type="Gene3D" id="3.80.10.10">
    <property type="entry name" value="Ribonuclease Inhibitor"/>
    <property type="match status" value="1"/>
</dbReference>
<keyword evidence="4" id="KW-0732">Signal</keyword>
<keyword evidence="7" id="KW-0472">Membrane</keyword>
<evidence type="ECO:0000256" key="1">
    <source>
        <dbReference type="ARBA" id="ARBA00004167"/>
    </source>
</evidence>
<evidence type="ECO:0000256" key="2">
    <source>
        <dbReference type="ARBA" id="ARBA00022614"/>
    </source>
</evidence>
<dbReference type="InterPro" id="IPR052422">
    <property type="entry name" value="Auxin_Ser/Thr_Kinase"/>
</dbReference>
<dbReference type="InterPro" id="IPR013210">
    <property type="entry name" value="LRR_N_plant-typ"/>
</dbReference>
<keyword evidence="12" id="KW-1185">Reference proteome</keyword>
<gene>
    <name evidence="11" type="ORF">ERUC_LOCUS45046</name>
</gene>
<name>A0ABC8M897_ERUVS</name>
<comment type="subcellular location">
    <subcellularLocation>
        <location evidence="1">Membrane</location>
        <topology evidence="1">Single-pass membrane protein</topology>
    </subcellularLocation>
</comment>
<evidence type="ECO:0000256" key="9">
    <source>
        <dbReference type="ARBA" id="ARBA00023180"/>
    </source>
</evidence>
<dbReference type="PANTHER" id="PTHR47986:SF29">
    <property type="entry name" value="RECEPTOR PROTEIN KINASE TMK1"/>
    <property type="match status" value="1"/>
</dbReference>
<organism evidence="11 12">
    <name type="scientific">Eruca vesicaria subsp. sativa</name>
    <name type="common">Garden rocket</name>
    <name type="synonym">Eruca sativa</name>
    <dbReference type="NCBI Taxonomy" id="29727"/>
    <lineage>
        <taxon>Eukaryota</taxon>
        <taxon>Viridiplantae</taxon>
        <taxon>Streptophyta</taxon>
        <taxon>Embryophyta</taxon>
        <taxon>Tracheophyta</taxon>
        <taxon>Spermatophyta</taxon>
        <taxon>Magnoliopsida</taxon>
        <taxon>eudicotyledons</taxon>
        <taxon>Gunneridae</taxon>
        <taxon>Pentapetalae</taxon>
        <taxon>rosids</taxon>
        <taxon>malvids</taxon>
        <taxon>Brassicales</taxon>
        <taxon>Brassicaceae</taxon>
        <taxon>Brassiceae</taxon>
        <taxon>Eruca</taxon>
    </lineage>
</organism>
<evidence type="ECO:0000313" key="12">
    <source>
        <dbReference type="Proteomes" id="UP001642260"/>
    </source>
</evidence>
<keyword evidence="3" id="KW-0812">Transmembrane</keyword>
<keyword evidence="9" id="KW-0325">Glycoprotein</keyword>
<reference evidence="11 12" key="1">
    <citation type="submission" date="2022-03" db="EMBL/GenBank/DDBJ databases">
        <authorList>
            <person name="Macdonald S."/>
            <person name="Ahmed S."/>
            <person name="Newling K."/>
        </authorList>
    </citation>
    <scope>NUCLEOTIDE SEQUENCE [LARGE SCALE GENOMIC DNA]</scope>
</reference>
<evidence type="ECO:0000259" key="10">
    <source>
        <dbReference type="Pfam" id="PF08263"/>
    </source>
</evidence>
<dbReference type="GO" id="GO:0016020">
    <property type="term" value="C:membrane"/>
    <property type="evidence" value="ECO:0007669"/>
    <property type="project" value="UniProtKB-SubCell"/>
</dbReference>
<accession>A0ABC8M897</accession>
<dbReference type="Pfam" id="PF08263">
    <property type="entry name" value="LRRNT_2"/>
    <property type="match status" value="1"/>
</dbReference>
<keyword evidence="5" id="KW-0677">Repeat</keyword>
<evidence type="ECO:0000313" key="11">
    <source>
        <dbReference type="EMBL" id="CAH8392563.1"/>
    </source>
</evidence>
<dbReference type="AlphaFoldDB" id="A0ABC8M897"/>
<keyword evidence="2" id="KW-0433">Leucine-rich repeat</keyword>
<evidence type="ECO:0000256" key="6">
    <source>
        <dbReference type="ARBA" id="ARBA00022989"/>
    </source>
</evidence>
<dbReference type="Proteomes" id="UP001642260">
    <property type="component" value="Unassembled WGS sequence"/>
</dbReference>
<evidence type="ECO:0000256" key="4">
    <source>
        <dbReference type="ARBA" id="ARBA00022729"/>
    </source>
</evidence>
<proteinExistence type="predicted"/>
<evidence type="ECO:0000256" key="3">
    <source>
        <dbReference type="ARBA" id="ARBA00022692"/>
    </source>
</evidence>
<dbReference type="EMBL" id="CAKOAT010996780">
    <property type="protein sequence ID" value="CAH8392563.1"/>
    <property type="molecule type" value="Genomic_DNA"/>
</dbReference>
<evidence type="ECO:0000256" key="8">
    <source>
        <dbReference type="ARBA" id="ARBA00023170"/>
    </source>
</evidence>
<keyword evidence="6" id="KW-1133">Transmembrane helix</keyword>
<keyword evidence="8" id="KW-0675">Receptor</keyword>
<sequence>MRSITSISALVATILYVLCGFTSDCFTLSRPMRSIPDRLRTRRSFACIAACFGFLAVVNARSSPGSSTDSSVDALLSIMADFGYNQLLAQSWRGNMLCEWYGVHCPNGQIWGITLPFMNLTDSITNGLQI</sequence>
<feature type="domain" description="Leucine-rich repeat-containing N-terminal plant-type" evidence="10">
    <location>
        <begin position="71"/>
        <end position="105"/>
    </location>
</feature>
<evidence type="ECO:0000256" key="7">
    <source>
        <dbReference type="ARBA" id="ARBA00023136"/>
    </source>
</evidence>